<organism evidence="2 3">
    <name type="scientific">Fulvimarina uroteuthidis</name>
    <dbReference type="NCBI Taxonomy" id="3098149"/>
    <lineage>
        <taxon>Bacteria</taxon>
        <taxon>Pseudomonadati</taxon>
        <taxon>Pseudomonadota</taxon>
        <taxon>Alphaproteobacteria</taxon>
        <taxon>Hyphomicrobiales</taxon>
        <taxon>Aurantimonadaceae</taxon>
        <taxon>Fulvimarina</taxon>
    </lineage>
</organism>
<accession>A0ABU5I9G9</accession>
<comment type="caution">
    <text evidence="2">The sequence shown here is derived from an EMBL/GenBank/DDBJ whole genome shotgun (WGS) entry which is preliminary data.</text>
</comment>
<proteinExistence type="predicted"/>
<dbReference type="EMBL" id="JAXLPB010000007">
    <property type="protein sequence ID" value="MDY8110916.1"/>
    <property type="molecule type" value="Genomic_DNA"/>
</dbReference>
<keyword evidence="3" id="KW-1185">Reference proteome</keyword>
<feature type="compositionally biased region" description="Polar residues" evidence="1">
    <location>
        <begin position="115"/>
        <end position="128"/>
    </location>
</feature>
<evidence type="ECO:0000313" key="2">
    <source>
        <dbReference type="EMBL" id="MDY8110916.1"/>
    </source>
</evidence>
<name>A0ABU5I9G9_9HYPH</name>
<dbReference type="RefSeq" id="WP_322188921.1">
    <property type="nucleotide sequence ID" value="NZ_JAXLPB010000007.1"/>
</dbReference>
<reference evidence="2 3" key="1">
    <citation type="submission" date="2023-12" db="EMBL/GenBank/DDBJ databases">
        <title>Description of Novel Strain Fulvimarina sp. 2208YS6-2-32 isolated from Uroteuthis (Photololigo) edulis.</title>
        <authorList>
            <person name="Park J.-S."/>
        </authorList>
    </citation>
    <scope>NUCLEOTIDE SEQUENCE [LARGE SCALE GENOMIC DNA]</scope>
    <source>
        <strain evidence="2 3">2208YS6-2-32</strain>
    </source>
</reference>
<sequence length="251" mass="27582">MTAEPEKRVHAKTGVRSDEKQQSGRRKRPRLGALKPEGVSFGGGYEPVPTHVPRSHAGDGSKKHAEGVDQPSERLLARPASDDGSADATRANRAVDAPKEPALSNPKSAAASEPSPMQNTTRGTTASDDSNETRFVWLRAVPRVDQLPQLKDLDERGFAMKDILKLAGKRASAAFEPAEDFAAMPETERLPLAYAFRTSKRVSVDLLESLHDQADRLRVRSDDAMLRGQFEPIFWREIDRVVGDLKNYASA</sequence>
<feature type="compositionally biased region" description="Basic and acidic residues" evidence="1">
    <location>
        <begin position="56"/>
        <end position="76"/>
    </location>
</feature>
<gene>
    <name evidence="2" type="ORF">U0C82_17395</name>
</gene>
<feature type="region of interest" description="Disordered" evidence="1">
    <location>
        <begin position="1"/>
        <end position="132"/>
    </location>
</feature>
<evidence type="ECO:0000313" key="3">
    <source>
        <dbReference type="Proteomes" id="UP001294412"/>
    </source>
</evidence>
<protein>
    <submittedName>
        <fullName evidence="2">Uncharacterized protein</fullName>
    </submittedName>
</protein>
<evidence type="ECO:0000256" key="1">
    <source>
        <dbReference type="SAM" id="MobiDB-lite"/>
    </source>
</evidence>
<dbReference type="Proteomes" id="UP001294412">
    <property type="component" value="Unassembled WGS sequence"/>
</dbReference>